<dbReference type="Gene3D" id="3.40.1550.10">
    <property type="entry name" value="CheC-like"/>
    <property type="match status" value="1"/>
</dbReference>
<dbReference type="RefSeq" id="WP_092698618.1">
    <property type="nucleotide sequence ID" value="NZ_FNFC01000001.1"/>
</dbReference>
<organism evidence="4 5">
    <name type="scientific">Halovenus aranensis</name>
    <dbReference type="NCBI Taxonomy" id="890420"/>
    <lineage>
        <taxon>Archaea</taxon>
        <taxon>Methanobacteriati</taxon>
        <taxon>Methanobacteriota</taxon>
        <taxon>Stenosarchaea group</taxon>
        <taxon>Halobacteria</taxon>
        <taxon>Halobacteriales</taxon>
        <taxon>Haloarculaceae</taxon>
        <taxon>Halovenus</taxon>
    </lineage>
</organism>
<evidence type="ECO:0000313" key="5">
    <source>
        <dbReference type="Proteomes" id="UP000198856"/>
    </source>
</evidence>
<sequence length="216" mass="23597">MSSMKVDVRKLEVFNKISKEGSRQVASSLNQMAGLDAEIEVAKINFLHMEDVKTHLGDTKQVGIFVELTDPPNGYVLFVLDPEDSKQLAQSMIPGGGEGDSQGFTDMERSAIQEIGNIMTSGYIDGWANVLDTTIGMGTPTFTYGPTSKIIEKMGGWPDEDLVFVLDSEILASSTDVDLTVYTFPQIHDLVDLVKQLDIDTDIQADVLADDSLTNN</sequence>
<keyword evidence="5" id="KW-1185">Reference proteome</keyword>
<dbReference type="GO" id="GO:0006935">
    <property type="term" value="P:chemotaxis"/>
    <property type="evidence" value="ECO:0007669"/>
    <property type="project" value="UniProtKB-KW"/>
</dbReference>
<gene>
    <name evidence="4" type="ORF">SAMN05216226_101256</name>
</gene>
<dbReference type="PANTHER" id="PTHR43693">
    <property type="entry name" value="PROTEIN PHOSPHATASE CHEZ"/>
    <property type="match status" value="1"/>
</dbReference>
<dbReference type="AlphaFoldDB" id="A0A1G8S2Y1"/>
<dbReference type="GO" id="GO:0016787">
    <property type="term" value="F:hydrolase activity"/>
    <property type="evidence" value="ECO:0007669"/>
    <property type="project" value="UniProtKB-KW"/>
</dbReference>
<dbReference type="InterPro" id="IPR050992">
    <property type="entry name" value="CheZ_family_phosphatases"/>
</dbReference>
<dbReference type="InterPro" id="IPR028976">
    <property type="entry name" value="CheC-like_sf"/>
</dbReference>
<dbReference type="Pfam" id="PF04509">
    <property type="entry name" value="CheC"/>
    <property type="match status" value="1"/>
</dbReference>
<accession>A0A1G8S2Y1</accession>
<keyword evidence="1" id="KW-0145">Chemotaxis</keyword>
<dbReference type="PANTHER" id="PTHR43693:SF1">
    <property type="entry name" value="PROTEIN PHOSPHATASE CHEZ"/>
    <property type="match status" value="1"/>
</dbReference>
<dbReference type="EMBL" id="FNFC01000001">
    <property type="protein sequence ID" value="SDJ23589.1"/>
    <property type="molecule type" value="Genomic_DNA"/>
</dbReference>
<name>A0A1G8S2Y1_9EURY</name>
<dbReference type="InterPro" id="IPR007597">
    <property type="entry name" value="CheC"/>
</dbReference>
<evidence type="ECO:0000313" key="4">
    <source>
        <dbReference type="EMBL" id="SDJ23589.1"/>
    </source>
</evidence>
<evidence type="ECO:0000256" key="1">
    <source>
        <dbReference type="ARBA" id="ARBA00022500"/>
    </source>
</evidence>
<keyword evidence="2" id="KW-0378">Hydrolase</keyword>
<evidence type="ECO:0000256" key="2">
    <source>
        <dbReference type="ARBA" id="ARBA00022801"/>
    </source>
</evidence>
<dbReference type="Proteomes" id="UP000198856">
    <property type="component" value="Unassembled WGS sequence"/>
</dbReference>
<feature type="domain" description="CheC-like protein" evidence="3">
    <location>
        <begin position="107"/>
        <end position="144"/>
    </location>
</feature>
<dbReference type="SUPFAM" id="SSF103039">
    <property type="entry name" value="CheC-like"/>
    <property type="match status" value="1"/>
</dbReference>
<evidence type="ECO:0000259" key="3">
    <source>
        <dbReference type="Pfam" id="PF04509"/>
    </source>
</evidence>
<proteinExistence type="predicted"/>
<dbReference type="STRING" id="890420.SAMN05216226_101256"/>
<reference evidence="4 5" key="1">
    <citation type="submission" date="2016-10" db="EMBL/GenBank/DDBJ databases">
        <authorList>
            <person name="de Groot N.N."/>
        </authorList>
    </citation>
    <scope>NUCLEOTIDE SEQUENCE [LARGE SCALE GENOMIC DNA]</scope>
    <source>
        <strain evidence="4 5">IBRC-M10015</strain>
    </source>
</reference>
<dbReference type="OrthoDB" id="182374at2157"/>
<dbReference type="CDD" id="cd17911">
    <property type="entry name" value="CheC_ClassIII"/>
    <property type="match status" value="1"/>
</dbReference>
<protein>
    <submittedName>
        <fullName evidence="4">Chemotaxis protein CheC</fullName>
    </submittedName>
</protein>